<feature type="transmembrane region" description="Helical" evidence="1">
    <location>
        <begin position="12"/>
        <end position="31"/>
    </location>
</feature>
<name>A0A494YUY8_9BACL</name>
<feature type="transmembrane region" description="Helical" evidence="1">
    <location>
        <begin position="37"/>
        <end position="56"/>
    </location>
</feature>
<reference evidence="2 3" key="1">
    <citation type="journal article" date="2016" name="Antonie Van Leeuwenhoek">
        <title>Lysinibacillus endophyticus sp. nov., an indole-3-acetic acid producing endophytic bacterium isolated from corn root (Zea mays cv. Xinken-5).</title>
        <authorList>
            <person name="Yu J."/>
            <person name="Guan X."/>
            <person name="Liu C."/>
            <person name="Xiang W."/>
            <person name="Yu Z."/>
            <person name="Liu X."/>
            <person name="Wang G."/>
        </authorList>
    </citation>
    <scope>NUCLEOTIDE SEQUENCE [LARGE SCALE GENOMIC DNA]</scope>
    <source>
        <strain evidence="2 3">DSM 100506</strain>
    </source>
</reference>
<keyword evidence="3" id="KW-1185">Reference proteome</keyword>
<protein>
    <submittedName>
        <fullName evidence="2">Uncharacterized protein</fullName>
    </submittedName>
</protein>
<keyword evidence="1" id="KW-0812">Transmembrane</keyword>
<dbReference type="EMBL" id="RBZN01000051">
    <property type="protein sequence ID" value="RKQ13986.1"/>
    <property type="molecule type" value="Genomic_DNA"/>
</dbReference>
<proteinExistence type="predicted"/>
<gene>
    <name evidence="2" type="ORF">D8M03_14830</name>
</gene>
<keyword evidence="1" id="KW-1133">Transmembrane helix</keyword>
<evidence type="ECO:0000313" key="2">
    <source>
        <dbReference type="EMBL" id="RKQ13986.1"/>
    </source>
</evidence>
<sequence length="62" mass="7140">MFNILYKKYKLSFWIILGFLFIIGGISNLFTGTLWEVALNIVLGIVCIIIAMSILFKQKNRV</sequence>
<comment type="caution">
    <text evidence="2">The sequence shown here is derived from an EMBL/GenBank/DDBJ whole genome shotgun (WGS) entry which is preliminary data.</text>
</comment>
<accession>A0A494YUY8</accession>
<evidence type="ECO:0000256" key="1">
    <source>
        <dbReference type="SAM" id="Phobius"/>
    </source>
</evidence>
<evidence type="ECO:0000313" key="3">
    <source>
        <dbReference type="Proteomes" id="UP000272238"/>
    </source>
</evidence>
<organism evidence="2 3">
    <name type="scientific">Ureibacillus endophyticus</name>
    <dbReference type="NCBI Taxonomy" id="1978490"/>
    <lineage>
        <taxon>Bacteria</taxon>
        <taxon>Bacillati</taxon>
        <taxon>Bacillota</taxon>
        <taxon>Bacilli</taxon>
        <taxon>Bacillales</taxon>
        <taxon>Caryophanaceae</taxon>
        <taxon>Ureibacillus</taxon>
    </lineage>
</organism>
<dbReference type="Proteomes" id="UP000272238">
    <property type="component" value="Unassembled WGS sequence"/>
</dbReference>
<dbReference type="AlphaFoldDB" id="A0A494YUY8"/>
<keyword evidence="1" id="KW-0472">Membrane</keyword>